<evidence type="ECO:0000313" key="2">
    <source>
        <dbReference type="Proteomes" id="UP000694853"/>
    </source>
</evidence>
<dbReference type="Pfam" id="PF22950">
    <property type="entry name" value="DUF7026"/>
    <property type="match status" value="1"/>
</dbReference>
<dbReference type="OrthoDB" id="1920063at2759"/>
<organism evidence="2 3">
    <name type="scientific">Abrus precatorius</name>
    <name type="common">Indian licorice</name>
    <name type="synonym">Glycine abrus</name>
    <dbReference type="NCBI Taxonomy" id="3816"/>
    <lineage>
        <taxon>Eukaryota</taxon>
        <taxon>Viridiplantae</taxon>
        <taxon>Streptophyta</taxon>
        <taxon>Embryophyta</taxon>
        <taxon>Tracheophyta</taxon>
        <taxon>Spermatophyta</taxon>
        <taxon>Magnoliopsida</taxon>
        <taxon>eudicotyledons</taxon>
        <taxon>Gunneridae</taxon>
        <taxon>Pentapetalae</taxon>
        <taxon>rosids</taxon>
        <taxon>fabids</taxon>
        <taxon>Fabales</taxon>
        <taxon>Fabaceae</taxon>
        <taxon>Papilionoideae</taxon>
        <taxon>50 kb inversion clade</taxon>
        <taxon>NPAAA clade</taxon>
        <taxon>indigoferoid/millettioid clade</taxon>
        <taxon>Abreae</taxon>
        <taxon>Abrus</taxon>
    </lineage>
</organism>
<dbReference type="RefSeq" id="XP_027339346.1">
    <property type="nucleotide sequence ID" value="XM_027483545.1"/>
</dbReference>
<dbReference type="InterPro" id="IPR054290">
    <property type="entry name" value="DUF7026"/>
</dbReference>
<dbReference type="KEGG" id="aprc:113853094"/>
<name>A0A8B8K6M9_ABRPR</name>
<dbReference type="Proteomes" id="UP000694853">
    <property type="component" value="Unplaced"/>
</dbReference>
<accession>A0A8B8K6M9</accession>
<dbReference type="GeneID" id="113853094"/>
<evidence type="ECO:0000313" key="3">
    <source>
        <dbReference type="RefSeq" id="XP_027339346.1"/>
    </source>
</evidence>
<proteinExistence type="predicted"/>
<dbReference type="AlphaFoldDB" id="A0A8B8K6M9"/>
<keyword evidence="2" id="KW-1185">Reference proteome</keyword>
<feature type="domain" description="DUF7026" evidence="1">
    <location>
        <begin position="60"/>
        <end position="108"/>
    </location>
</feature>
<gene>
    <name evidence="3" type="primary">LOC113853094</name>
</gene>
<reference evidence="2" key="1">
    <citation type="journal article" date="2019" name="Toxins">
        <title>Detection of Abrin-Like and Prepropulchellin-Like Toxin Genes and Transcripts Using Whole Genome Sequencing and Full-Length Transcript Sequencing of Abrus precatorius.</title>
        <authorList>
            <person name="Hovde B.T."/>
            <person name="Daligault H.E."/>
            <person name="Hanschen E.R."/>
            <person name="Kunde Y.A."/>
            <person name="Johnson M.B."/>
            <person name="Starkenburg S.R."/>
            <person name="Johnson S.L."/>
        </authorList>
    </citation>
    <scope>NUCLEOTIDE SEQUENCE [LARGE SCALE GENOMIC DNA]</scope>
</reference>
<sequence>MALKIQVIPPFFSNSPVALFTHKSKTRISCRGGDGISDAALASEFAAKAAKINAHLGQAEEAMKKSRKLLFGELCEYMGLREEEVQQKWSKMGEDEKWVLVKGFVADWGAHFHPLSARSTKEMLEEYVRQGQGNPPPNPPPPPFLFPGLSGIIGFP</sequence>
<reference evidence="3" key="2">
    <citation type="submission" date="2025-08" db="UniProtKB">
        <authorList>
            <consortium name="RefSeq"/>
        </authorList>
    </citation>
    <scope>IDENTIFICATION</scope>
    <source>
        <tissue evidence="3">Young leaves</tissue>
    </source>
</reference>
<protein>
    <submittedName>
        <fullName evidence="3">Uncharacterized protein LOC113853094</fullName>
    </submittedName>
</protein>
<evidence type="ECO:0000259" key="1">
    <source>
        <dbReference type="Pfam" id="PF22950"/>
    </source>
</evidence>